<gene>
    <name evidence="2" type="ORF">LSALG_LOCUS4845</name>
</gene>
<organism evidence="2 3">
    <name type="scientific">Lactuca saligna</name>
    <name type="common">Willowleaf lettuce</name>
    <dbReference type="NCBI Taxonomy" id="75948"/>
    <lineage>
        <taxon>Eukaryota</taxon>
        <taxon>Viridiplantae</taxon>
        <taxon>Streptophyta</taxon>
        <taxon>Embryophyta</taxon>
        <taxon>Tracheophyta</taxon>
        <taxon>Spermatophyta</taxon>
        <taxon>Magnoliopsida</taxon>
        <taxon>eudicotyledons</taxon>
        <taxon>Gunneridae</taxon>
        <taxon>Pentapetalae</taxon>
        <taxon>asterids</taxon>
        <taxon>campanulids</taxon>
        <taxon>Asterales</taxon>
        <taxon>Asteraceae</taxon>
        <taxon>Cichorioideae</taxon>
        <taxon>Cichorieae</taxon>
        <taxon>Lactucinae</taxon>
        <taxon>Lactuca</taxon>
    </lineage>
</organism>
<accession>A0AA35V3N5</accession>
<reference evidence="2" key="1">
    <citation type="submission" date="2023-04" db="EMBL/GenBank/DDBJ databases">
        <authorList>
            <person name="Vijverberg K."/>
            <person name="Xiong W."/>
            <person name="Schranz E."/>
        </authorList>
    </citation>
    <scope>NUCLEOTIDE SEQUENCE</scope>
</reference>
<dbReference type="Pfam" id="PF03140">
    <property type="entry name" value="DUF247"/>
    <property type="match status" value="1"/>
</dbReference>
<protein>
    <submittedName>
        <fullName evidence="2">Uncharacterized protein</fullName>
    </submittedName>
</protein>
<evidence type="ECO:0000313" key="2">
    <source>
        <dbReference type="EMBL" id="CAI9264185.1"/>
    </source>
</evidence>
<sequence>MNLPSPPMLQSIGPEEDGSHWSSPRVSAPLLVTSQPSPKIEALPVSRSPANWKDMDAYYNSYWVNTLAGLKREYFNNPWSIIALFAAFLLFALQSFKPSSLSIPIKPLILTIVSTTDAPTILIKLKNATPCVGMAKTRSMTRNQIHDSIRKRLVRVTSFDQRPYGLIHPAQMAKDGRRKKIEKRLGIGLGELA</sequence>
<dbReference type="AlphaFoldDB" id="A0AA35V3N5"/>
<proteinExistence type="predicted"/>
<dbReference type="InterPro" id="IPR004158">
    <property type="entry name" value="DUF247_pln"/>
</dbReference>
<keyword evidence="3" id="KW-1185">Reference proteome</keyword>
<dbReference type="EMBL" id="OX465086">
    <property type="protein sequence ID" value="CAI9264185.1"/>
    <property type="molecule type" value="Genomic_DNA"/>
</dbReference>
<feature type="region of interest" description="Disordered" evidence="1">
    <location>
        <begin position="1"/>
        <end position="23"/>
    </location>
</feature>
<dbReference type="Proteomes" id="UP001177003">
    <property type="component" value="Chromosome 0"/>
</dbReference>
<evidence type="ECO:0000313" key="3">
    <source>
        <dbReference type="Proteomes" id="UP001177003"/>
    </source>
</evidence>
<evidence type="ECO:0000256" key="1">
    <source>
        <dbReference type="SAM" id="MobiDB-lite"/>
    </source>
</evidence>
<name>A0AA35V3N5_LACSI</name>